<evidence type="ECO:0000256" key="2">
    <source>
        <dbReference type="ARBA" id="ARBA00023082"/>
    </source>
</evidence>
<dbReference type="GO" id="GO:0016987">
    <property type="term" value="F:sigma factor activity"/>
    <property type="evidence" value="ECO:0007669"/>
    <property type="project" value="UniProtKB-KW"/>
</dbReference>
<sequence>MEIDELTPVLRGHGEQVALARAVEAGLYAAAVLAGTERQRVPATTEELAAVAAEGDRAMAVLVADHIGLVKAMAHQRAPRSDLDYDDLLQDGLVAMIEALRRWDHRSGSYAAAYVEVCVDGAMRCNRAGHLSLAGRRRTSRLGKARRLLTDMLGREPSLAELAQAVGRSEAWVTEVWAAGLPPRDIADTDERPTSASDPTPDLEAWLATLPELQQRVLRDRFGLGGEEPMPLRQVAARHGMSQSRIRRLEAAALTRLRSRLHHTAA</sequence>
<dbReference type="PANTHER" id="PTHR30603">
    <property type="entry name" value="RNA POLYMERASE SIGMA FACTOR RPO"/>
    <property type="match status" value="1"/>
</dbReference>
<dbReference type="SUPFAM" id="SSF88659">
    <property type="entry name" value="Sigma3 and sigma4 domains of RNA polymerase sigma factors"/>
    <property type="match status" value="1"/>
</dbReference>
<comment type="caution">
    <text evidence="7">The sequence shown here is derived from an EMBL/GenBank/DDBJ whole genome shotgun (WGS) entry which is preliminary data.</text>
</comment>
<evidence type="ECO:0000256" key="3">
    <source>
        <dbReference type="ARBA" id="ARBA00023125"/>
    </source>
</evidence>
<dbReference type="Gene3D" id="1.10.10.10">
    <property type="entry name" value="Winged helix-like DNA-binding domain superfamily/Winged helix DNA-binding domain"/>
    <property type="match status" value="2"/>
</dbReference>
<dbReference type="InterPro" id="IPR013325">
    <property type="entry name" value="RNA_pol_sigma_r2"/>
</dbReference>
<feature type="domain" description="RNA polymerase sigma-70 region 2" evidence="5">
    <location>
        <begin position="62"/>
        <end position="123"/>
    </location>
</feature>
<feature type="domain" description="RNA polymerase sigma-70 region 4" evidence="6">
    <location>
        <begin position="206"/>
        <end position="258"/>
    </location>
</feature>
<evidence type="ECO:0000259" key="5">
    <source>
        <dbReference type="Pfam" id="PF04542"/>
    </source>
</evidence>
<evidence type="ECO:0008006" key="9">
    <source>
        <dbReference type="Google" id="ProtNLM"/>
    </source>
</evidence>
<dbReference type="PANTHER" id="PTHR30603:SF47">
    <property type="entry name" value="RNA POLYMERASE SIGMA FACTOR SIGD, CHLOROPLASTIC"/>
    <property type="match status" value="1"/>
</dbReference>
<keyword evidence="2" id="KW-0731">Sigma factor</keyword>
<dbReference type="GO" id="GO:0003677">
    <property type="term" value="F:DNA binding"/>
    <property type="evidence" value="ECO:0007669"/>
    <property type="project" value="UniProtKB-KW"/>
</dbReference>
<dbReference type="RefSeq" id="WP_094453054.1">
    <property type="nucleotide sequence ID" value="NZ_NMVJ01000006.1"/>
</dbReference>
<dbReference type="Gene3D" id="1.10.1740.10">
    <property type="match status" value="1"/>
</dbReference>
<dbReference type="SUPFAM" id="SSF88946">
    <property type="entry name" value="Sigma2 domain of RNA polymerase sigma factors"/>
    <property type="match status" value="1"/>
</dbReference>
<evidence type="ECO:0000313" key="7">
    <source>
        <dbReference type="EMBL" id="OYN90806.1"/>
    </source>
</evidence>
<dbReference type="InterPro" id="IPR013324">
    <property type="entry name" value="RNA_pol_sigma_r3/r4-like"/>
</dbReference>
<dbReference type="InterPro" id="IPR007627">
    <property type="entry name" value="RNA_pol_sigma70_r2"/>
</dbReference>
<reference evidence="7 8" key="1">
    <citation type="submission" date="2017-07" db="EMBL/GenBank/DDBJ databases">
        <title>Draft whole genome sequences of clinical Proprionibacteriaceae strains.</title>
        <authorList>
            <person name="Bernier A.-M."/>
            <person name="Bernard K."/>
            <person name="Domingo M.-C."/>
        </authorList>
    </citation>
    <scope>NUCLEOTIDE SEQUENCE [LARGE SCALE GENOMIC DNA]</scope>
    <source>
        <strain evidence="7 8">NML 150081</strain>
    </source>
</reference>
<dbReference type="InterPro" id="IPR007630">
    <property type="entry name" value="RNA_pol_sigma70_r4"/>
</dbReference>
<keyword evidence="3" id="KW-0238">DNA-binding</keyword>
<keyword evidence="8" id="KW-1185">Reference proteome</keyword>
<evidence type="ECO:0000256" key="4">
    <source>
        <dbReference type="ARBA" id="ARBA00023163"/>
    </source>
</evidence>
<dbReference type="Pfam" id="PF04542">
    <property type="entry name" value="Sigma70_r2"/>
    <property type="match status" value="1"/>
</dbReference>
<evidence type="ECO:0000313" key="8">
    <source>
        <dbReference type="Proteomes" id="UP000216300"/>
    </source>
</evidence>
<name>A0A255EH04_9ACTN</name>
<proteinExistence type="predicted"/>
<dbReference type="PRINTS" id="PR00046">
    <property type="entry name" value="SIGMA70FCT"/>
</dbReference>
<accession>A0A255EH04</accession>
<evidence type="ECO:0000256" key="1">
    <source>
        <dbReference type="ARBA" id="ARBA00023015"/>
    </source>
</evidence>
<keyword evidence="1" id="KW-0805">Transcription regulation</keyword>
<dbReference type="Proteomes" id="UP000216300">
    <property type="component" value="Unassembled WGS sequence"/>
</dbReference>
<dbReference type="EMBL" id="NMVJ01000006">
    <property type="protein sequence ID" value="OYN90806.1"/>
    <property type="molecule type" value="Genomic_DNA"/>
</dbReference>
<dbReference type="Pfam" id="PF04545">
    <property type="entry name" value="Sigma70_r4"/>
    <property type="match status" value="1"/>
</dbReference>
<dbReference type="AlphaFoldDB" id="A0A255EH04"/>
<dbReference type="GO" id="GO:0006352">
    <property type="term" value="P:DNA-templated transcription initiation"/>
    <property type="evidence" value="ECO:0007669"/>
    <property type="project" value="InterPro"/>
</dbReference>
<dbReference type="InterPro" id="IPR014284">
    <property type="entry name" value="RNA_pol_sigma-70_dom"/>
</dbReference>
<evidence type="ECO:0000259" key="6">
    <source>
        <dbReference type="Pfam" id="PF04545"/>
    </source>
</evidence>
<dbReference type="NCBIfam" id="TIGR02937">
    <property type="entry name" value="sigma70-ECF"/>
    <property type="match status" value="1"/>
</dbReference>
<dbReference type="InterPro" id="IPR000943">
    <property type="entry name" value="RNA_pol_sigma70"/>
</dbReference>
<gene>
    <name evidence="7" type="ORF">CGZ91_04700</name>
</gene>
<keyword evidence="4" id="KW-0804">Transcription</keyword>
<organism evidence="7 8">
    <name type="scientific">Parenemella sanctibonifatiensis</name>
    <dbReference type="NCBI Taxonomy" id="2016505"/>
    <lineage>
        <taxon>Bacteria</taxon>
        <taxon>Bacillati</taxon>
        <taxon>Actinomycetota</taxon>
        <taxon>Actinomycetes</taxon>
        <taxon>Propionibacteriales</taxon>
        <taxon>Propionibacteriaceae</taxon>
        <taxon>Parenemella</taxon>
    </lineage>
</organism>
<dbReference type="InterPro" id="IPR050239">
    <property type="entry name" value="Sigma-70_RNA_pol_init_factors"/>
</dbReference>
<dbReference type="InterPro" id="IPR036388">
    <property type="entry name" value="WH-like_DNA-bd_sf"/>
</dbReference>
<protein>
    <recommendedName>
        <fullName evidence="9">Sigma-70 family RNA polymerase sigma factor</fullName>
    </recommendedName>
</protein>